<dbReference type="Proteomes" id="UP001161139">
    <property type="component" value="Unassembled WGS sequence"/>
</dbReference>
<evidence type="ECO:0000313" key="2">
    <source>
        <dbReference type="EMBL" id="MDH0687095.1"/>
    </source>
</evidence>
<feature type="domain" description="Phosphoadenosine phosphosulphate reductase" evidence="1">
    <location>
        <begin position="157"/>
        <end position="242"/>
    </location>
</feature>
<reference evidence="2" key="1">
    <citation type="submission" date="2022-09" db="EMBL/GenBank/DDBJ databases">
        <title>Intensive care unit water sources are persistently colonized with multi-drug resistant bacteria and are the site of extensive horizontal gene transfer of antibiotic resistance genes.</title>
        <authorList>
            <person name="Diorio-Toth L."/>
        </authorList>
    </citation>
    <scope>NUCLEOTIDE SEQUENCE</scope>
    <source>
        <strain evidence="2">GD03864</strain>
    </source>
</reference>
<evidence type="ECO:0000259" key="1">
    <source>
        <dbReference type="Pfam" id="PF01507"/>
    </source>
</evidence>
<gene>
    <name evidence="2" type="ORF">N5D09_03205</name>
</gene>
<dbReference type="Gene3D" id="3.40.50.620">
    <property type="entry name" value="HUPs"/>
    <property type="match status" value="1"/>
</dbReference>
<dbReference type="Pfam" id="PF01507">
    <property type="entry name" value="PAPS_reduct"/>
    <property type="match status" value="1"/>
</dbReference>
<proteinExistence type="predicted"/>
<accession>A0ABD4XW60</accession>
<sequence>MSRQIDIFGEGAPPLITTDRPVVAVTPQVEAMLARNAVVAIGVSGGKDSDACAIATSEHLDSIGHTGPRLLIHADLGSVEWRQSQEKCQILADTLGWELVTVRRAAGGMMERWDTRWENNVARYNSLSCVKLILPWSTPSMRFCTSELKSAVIASYLKKRFKGQEIINVTGIRRQESAGRRLAAIAKEDTRLAQKGISSVTWNSIIEWDIDQVKAAVARRGIKLHEAYIRYGMTRVSCVFCIMSSMPDLIASTTCDDNHDVYRSMVWLEATSTFAFQSKKWLGDVAPHLLGSELTDRLALAKQACEIREAAEARIPVELEYQKGWPIRRPTLNEAMIIADVRLTVARAVGLDAGFLDHYSVLDRYDELLALKAASTSAKPIQLPANQVTAASAQPLLFV</sequence>
<comment type="caution">
    <text evidence="2">The sequence shown here is derived from an EMBL/GenBank/DDBJ whole genome shotgun (WGS) entry which is preliminary data.</text>
</comment>
<dbReference type="SUPFAM" id="SSF52402">
    <property type="entry name" value="Adenine nucleotide alpha hydrolases-like"/>
    <property type="match status" value="1"/>
</dbReference>
<dbReference type="EMBL" id="JAOCDG010000003">
    <property type="protein sequence ID" value="MDH0687095.1"/>
    <property type="molecule type" value="Genomic_DNA"/>
</dbReference>
<dbReference type="RefSeq" id="WP_279649045.1">
    <property type="nucleotide sequence ID" value="NZ_JAOCDG010000003.1"/>
</dbReference>
<evidence type="ECO:0000313" key="3">
    <source>
        <dbReference type="Proteomes" id="UP001161139"/>
    </source>
</evidence>
<name>A0ABD4XW60_STUST</name>
<dbReference type="InterPro" id="IPR014729">
    <property type="entry name" value="Rossmann-like_a/b/a_fold"/>
</dbReference>
<organism evidence="2 3">
    <name type="scientific">Stutzerimonas stutzeri</name>
    <name type="common">Pseudomonas stutzeri</name>
    <dbReference type="NCBI Taxonomy" id="316"/>
    <lineage>
        <taxon>Bacteria</taxon>
        <taxon>Pseudomonadati</taxon>
        <taxon>Pseudomonadota</taxon>
        <taxon>Gammaproteobacteria</taxon>
        <taxon>Pseudomonadales</taxon>
        <taxon>Pseudomonadaceae</taxon>
        <taxon>Stutzerimonas</taxon>
    </lineage>
</organism>
<dbReference type="InterPro" id="IPR002500">
    <property type="entry name" value="PAPS_reduct_dom"/>
</dbReference>
<protein>
    <submittedName>
        <fullName evidence="2">Phosphoadenosine phosphosulfate reductase family protein</fullName>
    </submittedName>
</protein>
<dbReference type="AlphaFoldDB" id="A0ABD4XW60"/>